<keyword evidence="11" id="KW-0234">DNA repair</keyword>
<dbReference type="Gene3D" id="3.90.1600.10">
    <property type="entry name" value="Palm domain of DNA polymerase"/>
    <property type="match status" value="1"/>
</dbReference>
<dbReference type="EMBL" id="CAMXCT020002824">
    <property type="protein sequence ID" value="CAL1154060.1"/>
    <property type="molecule type" value="Genomic_DNA"/>
</dbReference>
<dbReference type="EC" id="2.7.7.7" evidence="13"/>
<dbReference type="PRINTS" id="PR00106">
    <property type="entry name" value="DNAPOLB"/>
</dbReference>
<dbReference type="EMBL" id="CAMXCT010002824">
    <property type="protein sequence ID" value="CAI4000685.1"/>
    <property type="molecule type" value="Genomic_DNA"/>
</dbReference>
<dbReference type="GO" id="GO:0051536">
    <property type="term" value="F:iron-sulfur cluster binding"/>
    <property type="evidence" value="ECO:0007669"/>
    <property type="project" value="UniProtKB-KW"/>
</dbReference>
<dbReference type="SUPFAM" id="SSF56672">
    <property type="entry name" value="DNA/RNA polymerases"/>
    <property type="match status" value="1"/>
</dbReference>
<dbReference type="GO" id="GO:0000724">
    <property type="term" value="P:double-strand break repair via homologous recombination"/>
    <property type="evidence" value="ECO:0007669"/>
    <property type="project" value="TreeGrafter"/>
</dbReference>
<keyword evidence="19" id="KW-1185">Reference proteome</keyword>
<keyword evidence="4 13" id="KW-0548">Nucleotidyltransferase</keyword>
<dbReference type="InterPro" id="IPR036397">
    <property type="entry name" value="RNaseH_sf"/>
</dbReference>
<evidence type="ECO:0000313" key="19">
    <source>
        <dbReference type="Proteomes" id="UP001152797"/>
    </source>
</evidence>
<dbReference type="GO" id="GO:0005634">
    <property type="term" value="C:nucleus"/>
    <property type="evidence" value="ECO:0007669"/>
    <property type="project" value="TreeGrafter"/>
</dbReference>
<keyword evidence="13" id="KW-0235">DNA replication</keyword>
<keyword evidence="3 13" id="KW-0808">Transferase</keyword>
<evidence type="ECO:0000313" key="18">
    <source>
        <dbReference type="EMBL" id="CAL4787997.1"/>
    </source>
</evidence>
<dbReference type="Gene3D" id="3.30.420.10">
    <property type="entry name" value="Ribonuclease H-like superfamily/Ribonuclease H"/>
    <property type="match status" value="1"/>
</dbReference>
<dbReference type="GO" id="GO:0042276">
    <property type="term" value="P:error-prone translesion synthesis"/>
    <property type="evidence" value="ECO:0007669"/>
    <property type="project" value="TreeGrafter"/>
</dbReference>
<keyword evidence="15" id="KW-1133">Transmembrane helix</keyword>
<gene>
    <name evidence="17" type="ORF">C1SCF055_LOCUS26789</name>
</gene>
<evidence type="ECO:0000256" key="2">
    <source>
        <dbReference type="ARBA" id="ARBA00005755"/>
    </source>
</evidence>
<evidence type="ECO:0000313" key="17">
    <source>
        <dbReference type="EMBL" id="CAI4000685.1"/>
    </source>
</evidence>
<keyword evidence="8 13" id="KW-0239">DNA-directed DNA polymerase</keyword>
<accession>A0A9P1G7K4</accession>
<dbReference type="GO" id="GO:0006260">
    <property type="term" value="P:DNA replication"/>
    <property type="evidence" value="ECO:0007669"/>
    <property type="project" value="UniProtKB-KW"/>
</dbReference>
<organism evidence="17">
    <name type="scientific">Cladocopium goreaui</name>
    <dbReference type="NCBI Taxonomy" id="2562237"/>
    <lineage>
        <taxon>Eukaryota</taxon>
        <taxon>Sar</taxon>
        <taxon>Alveolata</taxon>
        <taxon>Dinophyceae</taxon>
        <taxon>Suessiales</taxon>
        <taxon>Symbiodiniaceae</taxon>
        <taxon>Cladocopium</taxon>
    </lineage>
</organism>
<dbReference type="Gene3D" id="1.10.287.690">
    <property type="entry name" value="Helix hairpin bin"/>
    <property type="match status" value="1"/>
</dbReference>
<comment type="similarity">
    <text evidence="2 13">Belongs to the DNA polymerase type-B family.</text>
</comment>
<sequence length="1168" mass="127744">MDPLISWEMSTRDRRDRRPAGPAPAVREDGAARGFYSEPEDRLLLRSEPVLERAGVWEYWQAPPPFEVSLQSVPTENPVDEGDVITRFDNAGRLTTLRRKVDAPEGQAAKTRRVSLSQVTPPTPAAVKPLPSAVTASAAAASAVPVLFGTLLAVEVLRLPSGREMNQATEIGAVAYCLRDERVRSLLAETGETYEDGLGVICTASAELPDLGADVMVKEVNSEVSLFEAVLQLFHATDPAVVLGYDIVKGSIGALLGRAQALGLRGFAESLARASGTMKPMGVSEAPVMASQGLPGSPTDDRGGGRKLYPPEQVSGGLELPGRLLLNVWRVLRGEAKLQTSSLQTAAQHLLGEIFPLVPPLSMAQRWRGTLESRKEALKILLRETQCTLRLLDSLNVLPRAAETARMLGLDVLSVLSRGSQYRVEGLLTRAAHHDKMLLLSPSRAQVASQRGAECIPLVMEPRSGFYFDPVVVLDFQSLYPSIIIAYNLCFSTCAGRLEHLQSPTAKLGVLEAYEQPHYRPEDLSVMPNEAIFLKRSKKPGILPRMLYEILQTRIMVKKALKELQKNDGGASAEARARLLDARQFGLKMIANVTYGYTGASFSGRMPCVDLADAIVQTARRTLERAVRWVEREIPGAEVLYGDTDSMFVRLPNRSKEQAFEVGAEIAKQVTRQNPRPVELQMDKVYWPCCLVSKKRYVGHAWSSPGDVAPVFDAKGIETIRRDQCAATQNLLRGALEVFFESKGDLSRLKQFIRQHVDRIREGRFTVKDFIFHHEVRAPDEYKGQGPLAAQAVRRSGSTWPSPGERFSFVVAQGPPGSRLADVAVIPAGVQGGEPPEAVKCPLFLDIEYYLERQIGPALHRLFMLVRGPSGQQGYVDVRRWIAAGPRFKRRHDIFQCRLLGSAFCAARCTMESLEVRQPTLARPSIVKRIWRASVAGYFGGEQIALGGTSFGEPEGKPEQEAAAGITRQEAWTNLVLALIGGMVCLLPNIMGQCGYLLSPPLLLLSALVIIRMGGLICQACELVEESTNARPGSLNSYEELARAVNMYKVVLVTKNTVMIACIMLSQTFLTGALVGLIPVKKVSKPLLRWSVIMPMFCVMALLKDLTQLSKFASLGMMGLAVELLGLLIGCLLGSFMEHDPPKSYSMMPPEGDTVTLGKGAKMQACGG</sequence>
<dbReference type="InterPro" id="IPR023211">
    <property type="entry name" value="DNA_pol_palm_dom_sf"/>
</dbReference>
<dbReference type="GO" id="GO:0016035">
    <property type="term" value="C:zeta DNA polymerase complex"/>
    <property type="evidence" value="ECO:0007669"/>
    <property type="project" value="InterPro"/>
</dbReference>
<dbReference type="InterPro" id="IPR006134">
    <property type="entry name" value="DNA-dir_DNA_pol_B_multi_dom"/>
</dbReference>
<dbReference type="GO" id="GO:0003887">
    <property type="term" value="F:DNA-directed DNA polymerase activity"/>
    <property type="evidence" value="ECO:0007669"/>
    <property type="project" value="UniProtKB-KW"/>
</dbReference>
<feature type="compositionally biased region" description="Basic and acidic residues" evidence="14">
    <location>
        <begin position="10"/>
        <end position="19"/>
    </location>
</feature>
<dbReference type="InterPro" id="IPR042087">
    <property type="entry name" value="DNA_pol_B_thumb"/>
</dbReference>
<evidence type="ECO:0000256" key="7">
    <source>
        <dbReference type="ARBA" id="ARBA00022833"/>
    </source>
</evidence>
<evidence type="ECO:0000256" key="10">
    <source>
        <dbReference type="ARBA" id="ARBA00023014"/>
    </source>
</evidence>
<dbReference type="GO" id="GO:0003677">
    <property type="term" value="F:DNA binding"/>
    <property type="evidence" value="ECO:0007669"/>
    <property type="project" value="UniProtKB-KW"/>
</dbReference>
<dbReference type="AlphaFoldDB" id="A0A9P1G7K4"/>
<dbReference type="PROSITE" id="PS00116">
    <property type="entry name" value="DNA_POLYMERASE_B"/>
    <property type="match status" value="1"/>
</dbReference>
<dbReference type="InterPro" id="IPR012337">
    <property type="entry name" value="RNaseH-like_sf"/>
</dbReference>
<reference evidence="17" key="1">
    <citation type="submission" date="2022-10" db="EMBL/GenBank/DDBJ databases">
        <authorList>
            <person name="Chen Y."/>
            <person name="Dougan E. K."/>
            <person name="Chan C."/>
            <person name="Rhodes N."/>
            <person name="Thang M."/>
        </authorList>
    </citation>
    <scope>NUCLEOTIDE SEQUENCE</scope>
</reference>
<comment type="catalytic activity">
    <reaction evidence="12 13">
        <text>DNA(n) + a 2'-deoxyribonucleoside 5'-triphosphate = DNA(n+1) + diphosphate</text>
        <dbReference type="Rhea" id="RHEA:22508"/>
        <dbReference type="Rhea" id="RHEA-COMP:17339"/>
        <dbReference type="Rhea" id="RHEA-COMP:17340"/>
        <dbReference type="ChEBI" id="CHEBI:33019"/>
        <dbReference type="ChEBI" id="CHEBI:61560"/>
        <dbReference type="ChEBI" id="CHEBI:173112"/>
        <dbReference type="EC" id="2.7.7.7"/>
    </reaction>
</comment>
<keyword evidence="5" id="KW-0479">Metal-binding</keyword>
<feature type="transmembrane region" description="Helical" evidence="15">
    <location>
        <begin position="1115"/>
        <end position="1137"/>
    </location>
</feature>
<evidence type="ECO:0000256" key="4">
    <source>
        <dbReference type="ARBA" id="ARBA00022695"/>
    </source>
</evidence>
<keyword evidence="13" id="KW-0238">DNA-binding</keyword>
<evidence type="ECO:0000256" key="5">
    <source>
        <dbReference type="ARBA" id="ARBA00022723"/>
    </source>
</evidence>
<keyword evidence="6" id="KW-0227">DNA damage</keyword>
<dbReference type="Proteomes" id="UP001152797">
    <property type="component" value="Unassembled WGS sequence"/>
</dbReference>
<evidence type="ECO:0000256" key="9">
    <source>
        <dbReference type="ARBA" id="ARBA00023004"/>
    </source>
</evidence>
<dbReference type="Pfam" id="PF00136">
    <property type="entry name" value="DNA_pol_B"/>
    <property type="match status" value="1"/>
</dbReference>
<evidence type="ECO:0000256" key="6">
    <source>
        <dbReference type="ARBA" id="ARBA00022763"/>
    </source>
</evidence>
<name>A0A9P1G7K4_9DINO</name>
<evidence type="ECO:0000256" key="14">
    <source>
        <dbReference type="SAM" id="MobiDB-lite"/>
    </source>
</evidence>
<feature type="transmembrane region" description="Helical" evidence="15">
    <location>
        <begin position="1058"/>
        <end position="1080"/>
    </location>
</feature>
<dbReference type="OrthoDB" id="2414538at2759"/>
<comment type="caution">
    <text evidence="17">The sequence shown here is derived from an EMBL/GenBank/DDBJ whole genome shotgun (WGS) entry which is preliminary data.</text>
</comment>
<evidence type="ECO:0000256" key="13">
    <source>
        <dbReference type="RuleBase" id="RU000442"/>
    </source>
</evidence>
<keyword evidence="10" id="KW-0411">Iron-sulfur</keyword>
<feature type="region of interest" description="Disordered" evidence="14">
    <location>
        <begin position="288"/>
        <end position="314"/>
    </location>
</feature>
<proteinExistence type="inferred from homology"/>
<keyword evidence="15" id="KW-0472">Membrane</keyword>
<feature type="domain" description="DNA-directed DNA polymerase family B multifunctional" evidence="16">
    <location>
        <begin position="414"/>
        <end position="864"/>
    </location>
</feature>
<evidence type="ECO:0000256" key="8">
    <source>
        <dbReference type="ARBA" id="ARBA00022932"/>
    </source>
</evidence>
<dbReference type="Gene3D" id="1.10.132.60">
    <property type="entry name" value="DNA polymerase family B, C-terminal domain"/>
    <property type="match status" value="1"/>
</dbReference>
<keyword evidence="7" id="KW-0862">Zinc</keyword>
<evidence type="ECO:0000259" key="16">
    <source>
        <dbReference type="Pfam" id="PF00136"/>
    </source>
</evidence>
<dbReference type="GO" id="GO:0046872">
    <property type="term" value="F:metal ion binding"/>
    <property type="evidence" value="ECO:0007669"/>
    <property type="project" value="UniProtKB-KW"/>
</dbReference>
<dbReference type="EMBL" id="CAMXCT030002824">
    <property type="protein sequence ID" value="CAL4787997.1"/>
    <property type="molecule type" value="Genomic_DNA"/>
</dbReference>
<feature type="region of interest" description="Disordered" evidence="14">
    <location>
        <begin position="1"/>
        <end position="34"/>
    </location>
</feature>
<evidence type="ECO:0000256" key="11">
    <source>
        <dbReference type="ARBA" id="ARBA00023204"/>
    </source>
</evidence>
<dbReference type="InterPro" id="IPR030559">
    <property type="entry name" value="PolZ_Rev3"/>
</dbReference>
<dbReference type="FunFam" id="1.10.287.690:FF:000002">
    <property type="entry name" value="DNA polymerase zeta"/>
    <property type="match status" value="1"/>
</dbReference>
<evidence type="ECO:0000256" key="15">
    <source>
        <dbReference type="SAM" id="Phobius"/>
    </source>
</evidence>
<protein>
    <recommendedName>
        <fullName evidence="13">DNA polymerase</fullName>
        <ecNumber evidence="13">2.7.7.7</ecNumber>
    </recommendedName>
</protein>
<evidence type="ECO:0000256" key="1">
    <source>
        <dbReference type="ARBA" id="ARBA00001966"/>
    </source>
</evidence>
<feature type="transmembrane region" description="Helical" evidence="15">
    <location>
        <begin position="1087"/>
        <end position="1103"/>
    </location>
</feature>
<comment type="cofactor">
    <cofactor evidence="1">
        <name>[4Fe-4S] cluster</name>
        <dbReference type="ChEBI" id="CHEBI:49883"/>
    </cofactor>
</comment>
<keyword evidence="15" id="KW-0812">Transmembrane</keyword>
<evidence type="ECO:0000256" key="3">
    <source>
        <dbReference type="ARBA" id="ARBA00022679"/>
    </source>
</evidence>
<dbReference type="InterPro" id="IPR017964">
    <property type="entry name" value="DNA-dir_DNA_pol_B_CS"/>
</dbReference>
<dbReference type="InterPro" id="IPR006172">
    <property type="entry name" value="DNA-dir_DNA_pol_B"/>
</dbReference>
<dbReference type="InterPro" id="IPR043502">
    <property type="entry name" value="DNA/RNA_pol_sf"/>
</dbReference>
<reference evidence="18 19" key="2">
    <citation type="submission" date="2024-05" db="EMBL/GenBank/DDBJ databases">
        <authorList>
            <person name="Chen Y."/>
            <person name="Shah S."/>
            <person name="Dougan E. K."/>
            <person name="Thang M."/>
            <person name="Chan C."/>
        </authorList>
    </citation>
    <scope>NUCLEOTIDE SEQUENCE [LARGE SCALE GENOMIC DNA]</scope>
</reference>
<evidence type="ECO:0000256" key="12">
    <source>
        <dbReference type="ARBA" id="ARBA00049244"/>
    </source>
</evidence>
<dbReference type="SUPFAM" id="SSF53098">
    <property type="entry name" value="Ribonuclease H-like"/>
    <property type="match status" value="1"/>
</dbReference>
<dbReference type="GO" id="GO:0000166">
    <property type="term" value="F:nucleotide binding"/>
    <property type="evidence" value="ECO:0007669"/>
    <property type="project" value="InterPro"/>
</dbReference>
<dbReference type="PANTHER" id="PTHR45812">
    <property type="entry name" value="DNA POLYMERASE ZETA CATALYTIC SUBUNIT"/>
    <property type="match status" value="1"/>
</dbReference>
<dbReference type="PANTHER" id="PTHR45812:SF1">
    <property type="entry name" value="DNA POLYMERASE ZETA CATALYTIC SUBUNIT"/>
    <property type="match status" value="1"/>
</dbReference>
<dbReference type="SMART" id="SM00486">
    <property type="entry name" value="POLBc"/>
    <property type="match status" value="1"/>
</dbReference>
<keyword evidence="9" id="KW-0408">Iron</keyword>